<proteinExistence type="predicted"/>
<evidence type="ECO:0008006" key="4">
    <source>
        <dbReference type="Google" id="ProtNLM"/>
    </source>
</evidence>
<dbReference type="STRING" id="315423.SAMN04488020_10422"/>
<protein>
    <recommendedName>
        <fullName evidence="4">Porin domain-containing protein</fullName>
    </recommendedName>
</protein>
<evidence type="ECO:0000256" key="1">
    <source>
        <dbReference type="SAM" id="SignalP"/>
    </source>
</evidence>
<gene>
    <name evidence="2" type="ORF">PAM7066_01645</name>
</gene>
<name>A0A1Y5SFP4_9RHOB</name>
<accession>A0A1Y5SFP4</accession>
<dbReference type="EMBL" id="FWFV01000004">
    <property type="protein sequence ID" value="SLN39005.1"/>
    <property type="molecule type" value="Genomic_DNA"/>
</dbReference>
<dbReference type="AlphaFoldDB" id="A0A1Y5SFP4"/>
<evidence type="ECO:0000313" key="2">
    <source>
        <dbReference type="EMBL" id="SLN39005.1"/>
    </source>
</evidence>
<organism evidence="2 3">
    <name type="scientific">Palleronia marisminoris</name>
    <dbReference type="NCBI Taxonomy" id="315423"/>
    <lineage>
        <taxon>Bacteria</taxon>
        <taxon>Pseudomonadati</taxon>
        <taxon>Pseudomonadota</taxon>
        <taxon>Alphaproteobacteria</taxon>
        <taxon>Rhodobacterales</taxon>
        <taxon>Roseobacteraceae</taxon>
        <taxon>Palleronia</taxon>
    </lineage>
</organism>
<dbReference type="RefSeq" id="WP_085853656.1">
    <property type="nucleotide sequence ID" value="NZ_FOPF01000004.1"/>
</dbReference>
<keyword evidence="3" id="KW-1185">Reference proteome</keyword>
<sequence>MTLLRALVLLFTMVATAATSGAWPRPEGETFMSLKFGRQGDIEVQSLYAEYGMSPRLTFGLAADRYGPQAGAVSAFSRVALTPDRPWQVSVSASASFELDGGTPEELTVLPGEVRNGVTLHVGRGFTVGDRDAWFDVEAGRDSTGLEEQWRMGLVAGIQVTDRSKLFVEFEGAEDEEGTALRIAPNAAYSIADGIDLTVGYAFDPSGDTESRIDLGAWLAF</sequence>
<dbReference type="Proteomes" id="UP000193870">
    <property type="component" value="Unassembled WGS sequence"/>
</dbReference>
<keyword evidence="1" id="KW-0732">Signal</keyword>
<evidence type="ECO:0000313" key="3">
    <source>
        <dbReference type="Proteomes" id="UP000193870"/>
    </source>
</evidence>
<reference evidence="2 3" key="1">
    <citation type="submission" date="2017-03" db="EMBL/GenBank/DDBJ databases">
        <authorList>
            <person name="Afonso C.L."/>
            <person name="Miller P.J."/>
            <person name="Scott M.A."/>
            <person name="Spackman E."/>
            <person name="Goraichik I."/>
            <person name="Dimitrov K.M."/>
            <person name="Suarez D.L."/>
            <person name="Swayne D.E."/>
        </authorList>
    </citation>
    <scope>NUCLEOTIDE SEQUENCE [LARGE SCALE GENOMIC DNA]</scope>
    <source>
        <strain evidence="2 3">CECT 7066</strain>
    </source>
</reference>
<dbReference type="OrthoDB" id="7857490at2"/>
<feature type="chain" id="PRO_5011010292" description="Porin domain-containing protein" evidence="1">
    <location>
        <begin position="18"/>
        <end position="221"/>
    </location>
</feature>
<feature type="signal peptide" evidence="1">
    <location>
        <begin position="1"/>
        <end position="17"/>
    </location>
</feature>